<feature type="non-terminal residue" evidence="2">
    <location>
        <position position="160"/>
    </location>
</feature>
<organism evidence="2">
    <name type="scientific">Anoplophora glabripennis</name>
    <name type="common">Asian longhorn beetle</name>
    <name type="synonym">Anoplophora nobilis</name>
    <dbReference type="NCBI Taxonomy" id="217634"/>
    <lineage>
        <taxon>Eukaryota</taxon>
        <taxon>Metazoa</taxon>
        <taxon>Ecdysozoa</taxon>
        <taxon>Arthropoda</taxon>
        <taxon>Hexapoda</taxon>
        <taxon>Insecta</taxon>
        <taxon>Pterygota</taxon>
        <taxon>Neoptera</taxon>
        <taxon>Endopterygota</taxon>
        <taxon>Coleoptera</taxon>
        <taxon>Polyphaga</taxon>
        <taxon>Cucujiformia</taxon>
        <taxon>Chrysomeloidea</taxon>
        <taxon>Cerambycidae</taxon>
        <taxon>Lamiinae</taxon>
        <taxon>Lamiini</taxon>
        <taxon>Anoplophora</taxon>
    </lineage>
</organism>
<feature type="compositionally biased region" description="Pro residues" evidence="1">
    <location>
        <begin position="70"/>
        <end position="80"/>
    </location>
</feature>
<dbReference type="AlphaFoldDB" id="V5G8N6"/>
<feature type="non-terminal residue" evidence="2">
    <location>
        <position position="1"/>
    </location>
</feature>
<sequence length="160" mass="18180">NPKLIKRFPAEKELVEFFPISPTLTRIRIHKNVKPQKEVICYPVTVHHNQNTFSAYKRTAPSSAALSKVPTPPPIPIPSPPRRKSSRNNPTLRLVSTMKLRSEKSPICKRHETCFTSTSNINKTKVNYLRDKITCKLSPNTGKRSESPKIRVVKKITTTP</sequence>
<protein>
    <submittedName>
        <fullName evidence="2">Uncharacterized protein</fullName>
    </submittedName>
</protein>
<accession>V5G8N6</accession>
<dbReference type="EMBL" id="GALX01008077">
    <property type="protein sequence ID" value="JAB60389.1"/>
    <property type="molecule type" value="Transcribed_RNA"/>
</dbReference>
<evidence type="ECO:0000313" key="2">
    <source>
        <dbReference type="EMBL" id="JAB60389.1"/>
    </source>
</evidence>
<feature type="region of interest" description="Disordered" evidence="1">
    <location>
        <begin position="59"/>
        <end position="91"/>
    </location>
</feature>
<name>V5G8N6_ANOGL</name>
<proteinExistence type="predicted"/>
<evidence type="ECO:0000256" key="1">
    <source>
        <dbReference type="SAM" id="MobiDB-lite"/>
    </source>
</evidence>
<reference evidence="2" key="1">
    <citation type="submission" date="2013-07" db="EMBL/GenBank/DDBJ databases">
        <title>Midgut Transcriptome Profiling of Anoplphora glabripennis, a Lignocellulose Degrading, Wood-Boring Cerambycid.</title>
        <authorList>
            <person name="Scully E.D."/>
            <person name="Hoover K."/>
            <person name="Carlson J.E."/>
            <person name="Tien M."/>
            <person name="Geib S.M."/>
        </authorList>
    </citation>
    <scope>NUCLEOTIDE SEQUENCE</scope>
</reference>